<dbReference type="Pfam" id="PF00425">
    <property type="entry name" value="Chorismate_bind"/>
    <property type="match status" value="1"/>
</dbReference>
<proteinExistence type="inferred from homology"/>
<evidence type="ECO:0000313" key="7">
    <source>
        <dbReference type="EMBL" id="RYJ44508.1"/>
    </source>
</evidence>
<dbReference type="NCBIfam" id="TIGR00543">
    <property type="entry name" value="isochor_syn"/>
    <property type="match status" value="1"/>
</dbReference>
<evidence type="ECO:0000256" key="2">
    <source>
        <dbReference type="ARBA" id="ARBA00005297"/>
    </source>
</evidence>
<reference evidence="7 8" key="1">
    <citation type="submission" date="2014-12" db="EMBL/GenBank/DDBJ databases">
        <title>Genome sequence of Flavobacterium beibuense RSKm HC5.</title>
        <authorList>
            <person name="Kim J.F."/>
            <person name="Song J.Y."/>
            <person name="Kwak M.-J."/>
            <person name="Lee S.-W."/>
        </authorList>
    </citation>
    <scope>NUCLEOTIDE SEQUENCE [LARGE SCALE GENOMIC DNA]</scope>
    <source>
        <strain evidence="7 8">RSKm HC5</strain>
    </source>
</reference>
<evidence type="ECO:0000256" key="1">
    <source>
        <dbReference type="ARBA" id="ARBA00000799"/>
    </source>
</evidence>
<dbReference type="InterPro" id="IPR005801">
    <property type="entry name" value="ADC_synthase"/>
</dbReference>
<dbReference type="EC" id="5.4.4.2" evidence="3"/>
<dbReference type="OrthoDB" id="9806579at2"/>
<keyword evidence="4" id="KW-0413">Isomerase</keyword>
<evidence type="ECO:0000256" key="3">
    <source>
        <dbReference type="ARBA" id="ARBA00012824"/>
    </source>
</evidence>
<dbReference type="Gene3D" id="3.60.120.10">
    <property type="entry name" value="Anthranilate synthase"/>
    <property type="match status" value="1"/>
</dbReference>
<dbReference type="GO" id="GO:0008909">
    <property type="term" value="F:isochorismate synthase activity"/>
    <property type="evidence" value="ECO:0007669"/>
    <property type="project" value="UniProtKB-EC"/>
</dbReference>
<evidence type="ECO:0000259" key="6">
    <source>
        <dbReference type="Pfam" id="PF00425"/>
    </source>
</evidence>
<dbReference type="RefSeq" id="WP_129750264.1">
    <property type="nucleotide sequence ID" value="NZ_JUIW01000003.1"/>
</dbReference>
<dbReference type="EMBL" id="JUIW01000003">
    <property type="protein sequence ID" value="RYJ44508.1"/>
    <property type="molecule type" value="Genomic_DNA"/>
</dbReference>
<accession>A0A444WF80</accession>
<dbReference type="PANTHER" id="PTHR42839">
    <property type="entry name" value="ISOCHORISMATE SYNTHASE ENTC"/>
    <property type="match status" value="1"/>
</dbReference>
<comment type="caution">
    <text evidence="7">The sequence shown here is derived from an EMBL/GenBank/DDBJ whole genome shotgun (WGS) entry which is preliminary data.</text>
</comment>
<dbReference type="InterPro" id="IPR004561">
    <property type="entry name" value="IsoChor_synthase"/>
</dbReference>
<dbReference type="Proteomes" id="UP000289775">
    <property type="component" value="Unassembled WGS sequence"/>
</dbReference>
<evidence type="ECO:0000256" key="4">
    <source>
        <dbReference type="ARBA" id="ARBA00023235"/>
    </source>
</evidence>
<dbReference type="AlphaFoldDB" id="A0A444WF80"/>
<comment type="catalytic activity">
    <reaction evidence="1">
        <text>chorismate = isochorismate</text>
        <dbReference type="Rhea" id="RHEA:18985"/>
        <dbReference type="ChEBI" id="CHEBI:29748"/>
        <dbReference type="ChEBI" id="CHEBI:29780"/>
        <dbReference type="EC" id="5.4.4.2"/>
    </reaction>
</comment>
<protein>
    <recommendedName>
        <fullName evidence="3">isochorismate synthase</fullName>
        <ecNumber evidence="3">5.4.4.2</ecNumber>
    </recommendedName>
    <alternativeName>
        <fullName evidence="5">Isochorismate mutase</fullName>
    </alternativeName>
</protein>
<dbReference type="PANTHER" id="PTHR42839:SF2">
    <property type="entry name" value="ISOCHORISMATE SYNTHASE ENTC"/>
    <property type="match status" value="1"/>
</dbReference>
<gene>
    <name evidence="7" type="ORF">NU09_1118</name>
</gene>
<name>A0A444WF80_9FLAO</name>
<dbReference type="SUPFAM" id="SSF56322">
    <property type="entry name" value="ADC synthase"/>
    <property type="match status" value="1"/>
</dbReference>
<sequence length="353" mass="39481">MTDLLLKIQNQLQEQRPFAVYSKPGSSVVTGIFQADSQTHYLTDFTRKGFVFAPFEGDEYLFIPAVDSDVISVTVEANGFAPAEPVPVGIDADAKSKFEALVTNCVNAINTGKFGKLVASRSEIAQLTVTDITKVYQNLLYAYPNAFKYCFFHPKAGLWMGATPEQLLKAQNHTIHTVALAGTQLYKEGEEAVWENKEKEEQQFVTDFILNELKPYTSQITTTQPYTFRAGNLVHIKTDISAELKDASHLKEVLQTLHPTPAVCGLPKTEAKQFILQNEGYNREYYSGFLGEINHDFATGKQAQTDLFVNLRCMKVNGNVAQLFIGCGITKDSNPEKEFFETVNKSMTMRRVL</sequence>
<evidence type="ECO:0000256" key="5">
    <source>
        <dbReference type="ARBA" id="ARBA00041564"/>
    </source>
</evidence>
<organism evidence="7 8">
    <name type="scientific">Flavobacterium beibuense</name>
    <dbReference type="NCBI Taxonomy" id="657326"/>
    <lineage>
        <taxon>Bacteria</taxon>
        <taxon>Pseudomonadati</taxon>
        <taxon>Bacteroidota</taxon>
        <taxon>Flavobacteriia</taxon>
        <taxon>Flavobacteriales</taxon>
        <taxon>Flavobacteriaceae</taxon>
        <taxon>Flavobacterium</taxon>
    </lineage>
</organism>
<keyword evidence="8" id="KW-1185">Reference proteome</keyword>
<feature type="domain" description="Chorismate-utilising enzyme C-terminal" evidence="6">
    <location>
        <begin position="95"/>
        <end position="345"/>
    </location>
</feature>
<comment type="similarity">
    <text evidence="2">Belongs to the isochorismate synthase family.</text>
</comment>
<dbReference type="InterPro" id="IPR015890">
    <property type="entry name" value="Chorismate_C"/>
</dbReference>
<evidence type="ECO:0000313" key="8">
    <source>
        <dbReference type="Proteomes" id="UP000289775"/>
    </source>
</evidence>